<dbReference type="InterPro" id="IPR036390">
    <property type="entry name" value="WH_DNA-bd_sf"/>
</dbReference>
<dbReference type="InterPro" id="IPR014036">
    <property type="entry name" value="DeoR-like_C"/>
</dbReference>
<keyword evidence="1" id="KW-0805">Transcription regulation</keyword>
<dbReference type="PANTHER" id="PTHR30363:SF44">
    <property type="entry name" value="AGA OPERON TRANSCRIPTIONAL REPRESSOR-RELATED"/>
    <property type="match status" value="1"/>
</dbReference>
<dbReference type="EMBL" id="CYXT01000001">
    <property type="protein sequence ID" value="CUM74739.1"/>
    <property type="molecule type" value="Genomic_DNA"/>
</dbReference>
<dbReference type="Pfam" id="PF08220">
    <property type="entry name" value="HTH_DeoR"/>
    <property type="match status" value="1"/>
</dbReference>
<dbReference type="SUPFAM" id="SSF100950">
    <property type="entry name" value="NagB/RpiA/CoA transferase-like"/>
    <property type="match status" value="1"/>
</dbReference>
<dbReference type="PROSITE" id="PS51000">
    <property type="entry name" value="HTH_DEOR_2"/>
    <property type="match status" value="1"/>
</dbReference>
<dbReference type="SMART" id="SM01134">
    <property type="entry name" value="DeoRC"/>
    <property type="match status" value="1"/>
</dbReference>
<reference evidence="4 5" key="1">
    <citation type="submission" date="2015-09" db="EMBL/GenBank/DDBJ databases">
        <authorList>
            <consortium name="Pathogen Informatics"/>
        </authorList>
    </citation>
    <scope>NUCLEOTIDE SEQUENCE [LARGE SCALE GENOMIC DNA]</scope>
    <source>
        <strain evidence="4 5">2789STDY5608868</strain>
    </source>
</reference>
<dbReference type="GO" id="GO:0003700">
    <property type="term" value="F:DNA-binding transcription factor activity"/>
    <property type="evidence" value="ECO:0007669"/>
    <property type="project" value="InterPro"/>
</dbReference>
<sequence>MFVEERHQNILHLLQENEKVKVKELSKRFEVTEDCIRKDLASMEAKDLLKRTYGGAVLPDTMHPGHTNFVSTRKDKNIKEKQQIAKKAVKLIRPGDMIFLDISTTNIELAKEIQKQELEITVISCMMDIAQIFSQTKKVKFILLGGEFNRAQNGFLGELTVQMMKNFRFDICFMGVVGADVENDEVMTYVPEDGIMKSHAMKRSRRRYLVMENCKFDFKANYVYTTFEDVDGILCEEKPSKKISEKLKEYQVEVIE</sequence>
<evidence type="ECO:0000256" key="1">
    <source>
        <dbReference type="ARBA" id="ARBA00023015"/>
    </source>
</evidence>
<proteinExistence type="predicted"/>
<gene>
    <name evidence="4" type="primary">glpR_1</name>
    <name evidence="4" type="ORF">ERS852425_00389</name>
</gene>
<dbReference type="PRINTS" id="PR00037">
    <property type="entry name" value="HTHLACR"/>
</dbReference>
<dbReference type="SUPFAM" id="SSF46785">
    <property type="entry name" value="Winged helix' DNA-binding domain"/>
    <property type="match status" value="1"/>
</dbReference>
<dbReference type="Pfam" id="PF00455">
    <property type="entry name" value="DeoRC"/>
    <property type="match status" value="1"/>
</dbReference>
<dbReference type="PANTHER" id="PTHR30363">
    <property type="entry name" value="HTH-TYPE TRANSCRIPTIONAL REGULATOR SRLR-RELATED"/>
    <property type="match status" value="1"/>
</dbReference>
<name>A0A173RAV1_ANAHA</name>
<dbReference type="InterPro" id="IPR050313">
    <property type="entry name" value="Carb_Metab_HTH_regulators"/>
</dbReference>
<dbReference type="AlphaFoldDB" id="A0A173RAV1"/>
<dbReference type="Proteomes" id="UP000095598">
    <property type="component" value="Unassembled WGS sequence"/>
</dbReference>
<keyword evidence="2" id="KW-0804">Transcription</keyword>
<dbReference type="Gene3D" id="1.10.10.10">
    <property type="entry name" value="Winged helix-like DNA-binding domain superfamily/Winged helix DNA-binding domain"/>
    <property type="match status" value="1"/>
</dbReference>
<accession>A0A173RAV1</accession>
<dbReference type="RefSeq" id="WP_055257669.1">
    <property type="nucleotide sequence ID" value="NZ_CYXT01000001.1"/>
</dbReference>
<dbReference type="SMART" id="SM00420">
    <property type="entry name" value="HTH_DEOR"/>
    <property type="match status" value="1"/>
</dbReference>
<feature type="domain" description="HTH deoR-type" evidence="3">
    <location>
        <begin position="3"/>
        <end position="58"/>
    </location>
</feature>
<dbReference type="InterPro" id="IPR001034">
    <property type="entry name" value="DeoR_HTH"/>
</dbReference>
<dbReference type="InterPro" id="IPR037171">
    <property type="entry name" value="NagB/RpiA_transferase-like"/>
</dbReference>
<evidence type="ECO:0000256" key="2">
    <source>
        <dbReference type="ARBA" id="ARBA00023163"/>
    </source>
</evidence>
<protein>
    <submittedName>
        <fullName evidence="4">Glycerol-3-phosphate regulon repressor</fullName>
    </submittedName>
</protein>
<evidence type="ECO:0000259" key="3">
    <source>
        <dbReference type="PROSITE" id="PS51000"/>
    </source>
</evidence>
<dbReference type="InterPro" id="IPR036388">
    <property type="entry name" value="WH-like_DNA-bd_sf"/>
</dbReference>
<evidence type="ECO:0000313" key="5">
    <source>
        <dbReference type="Proteomes" id="UP000095598"/>
    </source>
</evidence>
<evidence type="ECO:0000313" key="4">
    <source>
        <dbReference type="EMBL" id="CUM74739.1"/>
    </source>
</evidence>
<organism evidence="4 5">
    <name type="scientific">Anaerostipes hadrus</name>
    <dbReference type="NCBI Taxonomy" id="649756"/>
    <lineage>
        <taxon>Bacteria</taxon>
        <taxon>Bacillati</taxon>
        <taxon>Bacillota</taxon>
        <taxon>Clostridia</taxon>
        <taxon>Lachnospirales</taxon>
        <taxon>Lachnospiraceae</taxon>
        <taxon>Anaerostipes</taxon>
    </lineage>
</organism>